<evidence type="ECO:0000313" key="2">
    <source>
        <dbReference type="EMBL" id="TIB75848.1"/>
    </source>
</evidence>
<comment type="caution">
    <text evidence="2">The sequence shown here is derived from an EMBL/GenBank/DDBJ whole genome shotgun (WGS) entry which is preliminary data.</text>
</comment>
<dbReference type="AlphaFoldDB" id="A0A4T0M074"/>
<sequence>MTELSKPQTMLSSTLDTVAGHTQDFTPTKQICEYLNAFHVYGDDKSRYDGFRQQKTSDSVGILLRVFGVIKQFLGLIYDSAEKDAKLIGVEYMIPKQIWNTLPDEEKQYWHTHECEVKSGMLIMPRPAGMPNAVWEASETKALEGVVNWYGKTFHFWQVDKGDVLPLGPPKLMKSFTNEFQLPQEILKSRNEKFDVDQAAKKKARTHIKPEIDDTNDKKFWEGEGFTLDFRKVKMK</sequence>
<gene>
    <name evidence="2" type="ORF">E3Q22_03822</name>
</gene>
<accession>A0A4T0M074</accession>
<organism evidence="2 3">
    <name type="scientific">Wallemia mellicola</name>
    <dbReference type="NCBI Taxonomy" id="1708541"/>
    <lineage>
        <taxon>Eukaryota</taxon>
        <taxon>Fungi</taxon>
        <taxon>Dikarya</taxon>
        <taxon>Basidiomycota</taxon>
        <taxon>Wallemiomycotina</taxon>
        <taxon>Wallemiomycetes</taxon>
        <taxon>Wallemiales</taxon>
        <taxon>Wallemiaceae</taxon>
        <taxon>Wallemia</taxon>
    </lineage>
</organism>
<evidence type="ECO:0000313" key="3">
    <source>
        <dbReference type="Proteomes" id="UP000310685"/>
    </source>
</evidence>
<dbReference type="PANTHER" id="PTHR31360:SF0">
    <property type="entry name" value="OIL BODY-ASSOCIATED PROTEIN 1B"/>
    <property type="match status" value="1"/>
</dbReference>
<dbReference type="Pfam" id="PF06884">
    <property type="entry name" value="DUF1264"/>
    <property type="match status" value="1"/>
</dbReference>
<name>A0A4T0M074_9BASI</name>
<comment type="similarity">
    <text evidence="1">Belongs to the OBAP family.</text>
</comment>
<dbReference type="InterPro" id="IPR010686">
    <property type="entry name" value="OBAP-like"/>
</dbReference>
<protein>
    <submittedName>
        <fullName evidence="2">DUF1264-domain-containing protein</fullName>
    </submittedName>
</protein>
<reference evidence="2 3" key="1">
    <citation type="submission" date="2019-03" db="EMBL/GenBank/DDBJ databases">
        <title>Sequencing 25 genomes of Wallemia mellicola.</title>
        <authorList>
            <person name="Gostincar C."/>
        </authorList>
    </citation>
    <scope>NUCLEOTIDE SEQUENCE [LARGE SCALE GENOMIC DNA]</scope>
    <source>
        <strain evidence="2 3">EXF-6152</strain>
    </source>
</reference>
<proteinExistence type="inferred from homology"/>
<dbReference type="EMBL" id="SPRC01000056">
    <property type="protein sequence ID" value="TIB75848.1"/>
    <property type="molecule type" value="Genomic_DNA"/>
</dbReference>
<dbReference type="Proteomes" id="UP000310685">
    <property type="component" value="Unassembled WGS sequence"/>
</dbReference>
<dbReference type="PANTHER" id="PTHR31360">
    <property type="match status" value="1"/>
</dbReference>
<evidence type="ECO:0000256" key="1">
    <source>
        <dbReference type="ARBA" id="ARBA00009740"/>
    </source>
</evidence>